<evidence type="ECO:0000313" key="3">
    <source>
        <dbReference type="Proteomes" id="UP001595526"/>
    </source>
</evidence>
<dbReference type="Gene3D" id="3.40.50.720">
    <property type="entry name" value="NAD(P)-binding Rossmann-like Domain"/>
    <property type="match status" value="1"/>
</dbReference>
<dbReference type="PANTHER" id="PTHR43818">
    <property type="entry name" value="BCDNA.GH03377"/>
    <property type="match status" value="1"/>
</dbReference>
<organism evidence="2 3">
    <name type="scientific">Parapedobacter deserti</name>
    <dbReference type="NCBI Taxonomy" id="1912957"/>
    <lineage>
        <taxon>Bacteria</taxon>
        <taxon>Pseudomonadati</taxon>
        <taxon>Bacteroidota</taxon>
        <taxon>Sphingobacteriia</taxon>
        <taxon>Sphingobacteriales</taxon>
        <taxon>Sphingobacteriaceae</taxon>
        <taxon>Parapedobacter</taxon>
    </lineage>
</organism>
<protein>
    <submittedName>
        <fullName evidence="2">Gfo/Idh/MocA family protein</fullName>
    </submittedName>
</protein>
<keyword evidence="3" id="KW-1185">Reference proteome</keyword>
<dbReference type="InterPro" id="IPR036291">
    <property type="entry name" value="NAD(P)-bd_dom_sf"/>
</dbReference>
<evidence type="ECO:0000259" key="1">
    <source>
        <dbReference type="Pfam" id="PF01408"/>
    </source>
</evidence>
<dbReference type="InterPro" id="IPR000683">
    <property type="entry name" value="Gfo/Idh/MocA-like_OxRdtase_N"/>
</dbReference>
<dbReference type="EMBL" id="JBHRTA010000037">
    <property type="protein sequence ID" value="MFC3198321.1"/>
    <property type="molecule type" value="Genomic_DNA"/>
</dbReference>
<proteinExistence type="predicted"/>
<gene>
    <name evidence="2" type="ORF">ACFOET_11920</name>
</gene>
<sequence length="336" mass="36142">MNLSNTRRKFLIDFAALGAGFSLSTLPIMGKEQPVSPGKRVGIIGLDTSHSLAFSKVLNAADASLELKGYKVVAAYPYGSRTIASSAKRIPGYIDEMKSLGVRIVDSIAELLEQVDVVLLETNDGRLHLEQALPVFKAGKRLFIDKPIAASLADAKAIFEASERYGVPTFSSSSLRYLENIPDLKSGKLIGSITGVDAFAPATLEPSHPDLFWYGIHGIEILYAVLGTGCQEVRRIYAAETDIVVGTWTDGRVGVFRGLRSGKNGYGGMAYGEKGQAVIGKYSGYLPLLYRIVEYFDTGVVPVSPAETLELVAFMEAADLSKRKGGGPVNVQKLLS</sequence>
<dbReference type="PANTHER" id="PTHR43818:SF9">
    <property type="entry name" value="HYPOTHETICAL OXIDOREDUCTASE"/>
    <property type="match status" value="1"/>
</dbReference>
<dbReference type="SUPFAM" id="SSF51735">
    <property type="entry name" value="NAD(P)-binding Rossmann-fold domains"/>
    <property type="match status" value="1"/>
</dbReference>
<evidence type="ECO:0000313" key="2">
    <source>
        <dbReference type="EMBL" id="MFC3198321.1"/>
    </source>
</evidence>
<accession>A0ABV7JQC9</accession>
<name>A0ABV7JQC9_9SPHI</name>
<reference evidence="3" key="1">
    <citation type="journal article" date="2019" name="Int. J. Syst. Evol. Microbiol.">
        <title>The Global Catalogue of Microorganisms (GCM) 10K type strain sequencing project: providing services to taxonomists for standard genome sequencing and annotation.</title>
        <authorList>
            <consortium name="The Broad Institute Genomics Platform"/>
            <consortium name="The Broad Institute Genome Sequencing Center for Infectious Disease"/>
            <person name="Wu L."/>
            <person name="Ma J."/>
        </authorList>
    </citation>
    <scope>NUCLEOTIDE SEQUENCE [LARGE SCALE GENOMIC DNA]</scope>
    <source>
        <strain evidence="3">KCTC 52416</strain>
    </source>
</reference>
<comment type="caution">
    <text evidence="2">The sequence shown here is derived from an EMBL/GenBank/DDBJ whole genome shotgun (WGS) entry which is preliminary data.</text>
</comment>
<feature type="domain" description="Gfo/Idh/MocA-like oxidoreductase N-terminal" evidence="1">
    <location>
        <begin position="40"/>
        <end position="167"/>
    </location>
</feature>
<dbReference type="RefSeq" id="WP_379022866.1">
    <property type="nucleotide sequence ID" value="NZ_JBHRTA010000037.1"/>
</dbReference>
<dbReference type="Pfam" id="PF01408">
    <property type="entry name" value="GFO_IDH_MocA"/>
    <property type="match status" value="1"/>
</dbReference>
<dbReference type="Proteomes" id="UP001595526">
    <property type="component" value="Unassembled WGS sequence"/>
</dbReference>
<dbReference type="InterPro" id="IPR050463">
    <property type="entry name" value="Gfo/Idh/MocA_oxidrdct_glycsds"/>
</dbReference>